<comment type="caution">
    <text evidence="1">The sequence shown here is derived from an EMBL/GenBank/DDBJ whole genome shotgun (WGS) entry which is preliminary data.</text>
</comment>
<accession>A0AC61R791</accession>
<gene>
    <name evidence="1" type="ORF">E5336_05855</name>
</gene>
<sequence>MDYEINLCEDDPVQNEKLIDWLRARFPEGAIHGFTDENALIAHIQTARIPRIVLMDIMLKNDVSGIETAKTIKKIDPSCILVFLSSYLEKACDVYEVDHCYFVYKPQKETRLEAAMQKAVGLLKSRPKEIVAHTGTSTIRLDPDRVLYLERIKRYTLVYCRTETIKVKEDLETLIRQLPDSFHRCHRSFVVNFRYVRSYMVHDLKMDDGKLLSVSRGYIQPIKTSFHRYLTDPKEGIL</sequence>
<protein>
    <submittedName>
        <fullName evidence="1">Response regulator transcription factor</fullName>
    </submittedName>
</protein>
<dbReference type="Proteomes" id="UP000308836">
    <property type="component" value="Unassembled WGS sequence"/>
</dbReference>
<reference evidence="1" key="1">
    <citation type="submission" date="2019-04" db="EMBL/GenBank/DDBJ databases">
        <title>Microbes associate with the intestines of laboratory mice.</title>
        <authorList>
            <person name="Navarre W."/>
            <person name="Wong E."/>
            <person name="Huang K."/>
            <person name="Tropini C."/>
            <person name="Ng K."/>
            <person name="Yu B."/>
        </authorList>
    </citation>
    <scope>NUCLEOTIDE SEQUENCE</scope>
    <source>
        <strain evidence="1">NM09_H32</strain>
    </source>
</reference>
<proteinExistence type="predicted"/>
<organism evidence="1 2">
    <name type="scientific">Dubosiella muris</name>
    <dbReference type="NCBI Taxonomy" id="3038133"/>
    <lineage>
        <taxon>Bacteria</taxon>
        <taxon>Bacillati</taxon>
        <taxon>Bacillota</taxon>
        <taxon>Erysipelotrichia</taxon>
        <taxon>Erysipelotrichales</taxon>
        <taxon>Erysipelotrichaceae</taxon>
        <taxon>Dubosiella</taxon>
    </lineage>
</organism>
<evidence type="ECO:0000313" key="2">
    <source>
        <dbReference type="Proteomes" id="UP000308836"/>
    </source>
</evidence>
<evidence type="ECO:0000313" key="1">
    <source>
        <dbReference type="EMBL" id="TGY66011.1"/>
    </source>
</evidence>
<name>A0AC61R791_9FIRM</name>
<dbReference type="EMBL" id="SRYG01000010">
    <property type="protein sequence ID" value="TGY66011.1"/>
    <property type="molecule type" value="Genomic_DNA"/>
</dbReference>
<keyword evidence="2" id="KW-1185">Reference proteome</keyword>